<feature type="domain" description="Calcineurin-like phosphoesterase" evidence="2">
    <location>
        <begin position="46"/>
        <end position="262"/>
    </location>
</feature>
<comment type="caution">
    <text evidence="5">The sequence shown here is derived from an EMBL/GenBank/DDBJ whole genome shotgun (WGS) entry which is preliminary data.</text>
</comment>
<accession>A0AA38FUU8</accession>
<dbReference type="Proteomes" id="UP000824469">
    <property type="component" value="Unassembled WGS sequence"/>
</dbReference>
<sequence>MGSPTEFWVVVVLLASSNLLTGTATVDSNSRRITELNGGPNGIVWVVQLSDLHFSVHHPDRAHSFRQLVPPALAMINPALVLITGDLTDGKSKDLLTMKEDKDEWVEYHEAMKDTIAKSGLREDIFYDLRGNHDTFGVPLSNSHFDFFSQYSVNAYLNRTGNVQSVTLMNNGWKHLFIGVDTAMSIGLRGPTNLFGHPTDKMFSELDVELSQWDAQQSEPMTKIVFGHFSLSFSAATETGKRLEDLFSKHAISAYLCGHLHTKFGRNLQRHHARLPYQSKTFNKYFQLNAHGMATGNTEEQLCDLNSSEEFWEWEMGDWRQSRIMRIIAIDEGHTSFVDFDYNWFFDNASTALPTIIVPTFPLDSRMMQRISSSYVHECRSNNVSSHESIRALVFSASPIIFVQAKIYDSRSGKFDLIMKTNMEKQSDTTNRGDLYVANWDWQRFIDSSPNRYWLQIEAFDISEKHVYSQIRPFSVNFKAAPFRWTWKEFLVLGYHLDSLYQLLIWFMFISLLSLLLIPNFFIFYVGNGNQYNRWSSTILKWKSLSNILLKIPLWILMEASKIRLIWWGQLLHLIYLIFFPWFYGQVLVDNYETGYMSHKGWTVRLPELLLSQFGIGVPDVMVIVLPHLYLVVFPLLWVVSAFAAERAACQMHCSLKLEKKEVETPVKRLDDTRNFESHGMPNSQMNKSVPLPANVDNVSTDQCSYKHYAKGCTASCVHCGRWIRKALLGVSLVIFWQHCKQCYALIRAYGAKPILSSPGFVWPVPLLLALAVWKTKDLNYIKSG</sequence>
<keyword evidence="1" id="KW-0812">Transmembrane</keyword>
<dbReference type="Pfam" id="PF24394">
    <property type="entry name" value="TMEM62_C"/>
    <property type="match status" value="1"/>
</dbReference>
<keyword evidence="1" id="KW-0472">Membrane</keyword>
<dbReference type="Pfam" id="PF24384">
    <property type="entry name" value="Ig_TMM62"/>
    <property type="match status" value="1"/>
</dbReference>
<feature type="transmembrane region" description="Helical" evidence="1">
    <location>
        <begin position="565"/>
        <end position="584"/>
    </location>
</feature>
<name>A0AA38FUU8_TAXCH</name>
<gene>
    <name evidence="5" type="ORF">KI387_025814</name>
</gene>
<dbReference type="EMBL" id="JAHRHJ020000006">
    <property type="protein sequence ID" value="KAH9310779.1"/>
    <property type="molecule type" value="Genomic_DNA"/>
</dbReference>
<dbReference type="PANTHER" id="PTHR14795:SF0">
    <property type="entry name" value="TRANSMEMBRANE PROTEIN 62"/>
    <property type="match status" value="1"/>
</dbReference>
<feature type="transmembrane region" description="Helical" evidence="1">
    <location>
        <begin position="6"/>
        <end position="26"/>
    </location>
</feature>
<dbReference type="OMA" id="VEWQTYH"/>
<dbReference type="InterPro" id="IPR056229">
    <property type="entry name" value="Ig_TMM62"/>
</dbReference>
<proteinExistence type="predicted"/>
<dbReference type="Gene3D" id="3.60.21.10">
    <property type="match status" value="1"/>
</dbReference>
<evidence type="ECO:0000313" key="5">
    <source>
        <dbReference type="EMBL" id="KAH9310779.1"/>
    </source>
</evidence>
<keyword evidence="1" id="KW-1133">Transmembrane helix</keyword>
<evidence type="ECO:0000313" key="6">
    <source>
        <dbReference type="Proteomes" id="UP000824469"/>
    </source>
</evidence>
<organism evidence="5 6">
    <name type="scientific">Taxus chinensis</name>
    <name type="common">Chinese yew</name>
    <name type="synonym">Taxus wallichiana var. chinensis</name>
    <dbReference type="NCBI Taxonomy" id="29808"/>
    <lineage>
        <taxon>Eukaryota</taxon>
        <taxon>Viridiplantae</taxon>
        <taxon>Streptophyta</taxon>
        <taxon>Embryophyta</taxon>
        <taxon>Tracheophyta</taxon>
        <taxon>Spermatophyta</taxon>
        <taxon>Pinopsida</taxon>
        <taxon>Pinidae</taxon>
        <taxon>Conifers II</taxon>
        <taxon>Cupressales</taxon>
        <taxon>Taxaceae</taxon>
        <taxon>Taxus</taxon>
    </lineage>
</organism>
<dbReference type="InterPro" id="IPR056230">
    <property type="entry name" value="TMEM62_C"/>
</dbReference>
<feature type="transmembrane region" description="Helical" evidence="1">
    <location>
        <begin position="503"/>
        <end position="527"/>
    </location>
</feature>
<dbReference type="InterPro" id="IPR004843">
    <property type="entry name" value="Calcineurin-like_PHP"/>
</dbReference>
<evidence type="ECO:0000259" key="4">
    <source>
        <dbReference type="Pfam" id="PF24394"/>
    </source>
</evidence>
<evidence type="ECO:0000259" key="3">
    <source>
        <dbReference type="Pfam" id="PF24384"/>
    </source>
</evidence>
<dbReference type="SUPFAM" id="SSF56300">
    <property type="entry name" value="Metallo-dependent phosphatases"/>
    <property type="match status" value="1"/>
</dbReference>
<dbReference type="InterPro" id="IPR029052">
    <property type="entry name" value="Metallo-depent_PP-like"/>
</dbReference>
<evidence type="ECO:0008006" key="7">
    <source>
        <dbReference type="Google" id="ProtNLM"/>
    </source>
</evidence>
<dbReference type="GO" id="GO:0016787">
    <property type="term" value="F:hydrolase activity"/>
    <property type="evidence" value="ECO:0007669"/>
    <property type="project" value="InterPro"/>
</dbReference>
<feature type="transmembrane region" description="Helical" evidence="1">
    <location>
        <begin position="621"/>
        <end position="645"/>
    </location>
</feature>
<dbReference type="Pfam" id="PF00149">
    <property type="entry name" value="Metallophos"/>
    <property type="match status" value="1"/>
</dbReference>
<feature type="domain" description="TMEM62 Ig-like" evidence="3">
    <location>
        <begin position="354"/>
        <end position="478"/>
    </location>
</feature>
<evidence type="ECO:0000259" key="2">
    <source>
        <dbReference type="Pfam" id="PF00149"/>
    </source>
</evidence>
<evidence type="ECO:0000256" key="1">
    <source>
        <dbReference type="SAM" id="Phobius"/>
    </source>
</evidence>
<dbReference type="PANTHER" id="PTHR14795">
    <property type="entry name" value="HELICASE RELATED"/>
    <property type="match status" value="1"/>
</dbReference>
<keyword evidence="6" id="KW-1185">Reference proteome</keyword>
<reference evidence="5 6" key="1">
    <citation type="journal article" date="2021" name="Nat. Plants">
        <title>The Taxus genome provides insights into paclitaxel biosynthesis.</title>
        <authorList>
            <person name="Xiong X."/>
            <person name="Gou J."/>
            <person name="Liao Q."/>
            <person name="Li Y."/>
            <person name="Zhou Q."/>
            <person name="Bi G."/>
            <person name="Li C."/>
            <person name="Du R."/>
            <person name="Wang X."/>
            <person name="Sun T."/>
            <person name="Guo L."/>
            <person name="Liang H."/>
            <person name="Lu P."/>
            <person name="Wu Y."/>
            <person name="Zhang Z."/>
            <person name="Ro D.K."/>
            <person name="Shang Y."/>
            <person name="Huang S."/>
            <person name="Yan J."/>
        </authorList>
    </citation>
    <scope>NUCLEOTIDE SEQUENCE [LARGE SCALE GENOMIC DNA]</scope>
    <source>
        <strain evidence="5">Ta-2019</strain>
    </source>
</reference>
<dbReference type="AlphaFoldDB" id="A0AA38FUU8"/>
<protein>
    <recommendedName>
        <fullName evidence="7">Calcineurin-like phosphoesterase domain-containing protein</fullName>
    </recommendedName>
</protein>
<feature type="domain" description="TMEM62 C-terminal" evidence="4">
    <location>
        <begin position="503"/>
        <end position="759"/>
    </location>
</feature>